<evidence type="ECO:0000256" key="2">
    <source>
        <dbReference type="ARBA" id="ARBA00023043"/>
    </source>
</evidence>
<keyword evidence="2 3" id="KW-0040">ANK repeat</keyword>
<dbReference type="SUPFAM" id="SSF48403">
    <property type="entry name" value="Ankyrin repeat"/>
    <property type="match status" value="2"/>
</dbReference>
<feature type="repeat" description="ANK" evidence="3">
    <location>
        <begin position="13"/>
        <end position="45"/>
    </location>
</feature>
<reference evidence="4 5" key="1">
    <citation type="submission" date="2014-11" db="EMBL/GenBank/DDBJ databases">
        <title>Genetic blueprint of the zoonotic pathogen Toxocara canis.</title>
        <authorList>
            <person name="Zhu X.-Q."/>
            <person name="Korhonen P.K."/>
            <person name="Cai H."/>
            <person name="Young N.D."/>
            <person name="Nejsum P."/>
            <person name="von Samson-Himmelstjerna G."/>
            <person name="Boag P.R."/>
            <person name="Tan P."/>
            <person name="Li Q."/>
            <person name="Min J."/>
            <person name="Yang Y."/>
            <person name="Wang X."/>
            <person name="Fang X."/>
            <person name="Hall R.S."/>
            <person name="Hofmann A."/>
            <person name="Sternberg P.W."/>
            <person name="Jex A.R."/>
            <person name="Gasser R.B."/>
        </authorList>
    </citation>
    <scope>NUCLEOTIDE SEQUENCE [LARGE SCALE GENOMIC DNA]</scope>
    <source>
        <strain evidence="4">PN_DK_2014</strain>
    </source>
</reference>
<proteinExistence type="predicted"/>
<dbReference type="AlphaFoldDB" id="A0A0B2USY1"/>
<evidence type="ECO:0000313" key="5">
    <source>
        <dbReference type="Proteomes" id="UP000031036"/>
    </source>
</evidence>
<dbReference type="InterPro" id="IPR002110">
    <property type="entry name" value="Ankyrin_rpt"/>
</dbReference>
<comment type="caution">
    <text evidence="4">The sequence shown here is derived from an EMBL/GenBank/DDBJ whole genome shotgun (WGS) entry which is preliminary data.</text>
</comment>
<dbReference type="PROSITE" id="PS50088">
    <property type="entry name" value="ANK_REPEAT"/>
    <property type="match status" value="4"/>
</dbReference>
<dbReference type="Proteomes" id="UP000031036">
    <property type="component" value="Unassembled WGS sequence"/>
</dbReference>
<organism evidence="4 5">
    <name type="scientific">Toxocara canis</name>
    <name type="common">Canine roundworm</name>
    <dbReference type="NCBI Taxonomy" id="6265"/>
    <lineage>
        <taxon>Eukaryota</taxon>
        <taxon>Metazoa</taxon>
        <taxon>Ecdysozoa</taxon>
        <taxon>Nematoda</taxon>
        <taxon>Chromadorea</taxon>
        <taxon>Rhabditida</taxon>
        <taxon>Spirurina</taxon>
        <taxon>Ascaridomorpha</taxon>
        <taxon>Ascaridoidea</taxon>
        <taxon>Toxocaridae</taxon>
        <taxon>Toxocara</taxon>
    </lineage>
</organism>
<sequence length="305" mass="33906">MGESTVSRLLTQFNSTPLHLAAGYNRVGLVELLLSKGADVHAKDKGGLVPLHNACSFGHVEVVKLLLKAGAGVNEEDLWKFTPLHEAISKGRMAVWFAAFLPFRDFFRCRNGDFSVEMKIPPSMWLSLGRREKELAPDQLVCTKIEVALLLMLHGADYFRKNASGKSPIELAPNEAFRKQLLNDFYGCRIYDAAANCDVSALRNLLTERDANFIHPFKMEYPLHAVARAKHLQRAVIAEMLINKGCPLDRYNNKSMTPLHLAVQNGLLDVARVLLKAWAAVDKLTSDGRTILHIAAANGDIEMCE</sequence>
<dbReference type="PANTHER" id="PTHR24123">
    <property type="entry name" value="ANKYRIN REPEAT-CONTAINING"/>
    <property type="match status" value="1"/>
</dbReference>
<gene>
    <name evidence="4" type="primary">Tnks</name>
    <name evidence="4" type="ORF">Tcan_15976</name>
</gene>
<protein>
    <submittedName>
        <fullName evidence="4">Tankyrase-1</fullName>
    </submittedName>
</protein>
<dbReference type="InterPro" id="IPR036770">
    <property type="entry name" value="Ankyrin_rpt-contain_sf"/>
</dbReference>
<dbReference type="Gene3D" id="1.25.40.20">
    <property type="entry name" value="Ankyrin repeat-containing domain"/>
    <property type="match status" value="2"/>
</dbReference>
<dbReference type="PROSITE" id="PS50297">
    <property type="entry name" value="ANK_REP_REGION"/>
    <property type="match status" value="4"/>
</dbReference>
<keyword evidence="1" id="KW-0677">Repeat</keyword>
<dbReference type="STRING" id="6265.A0A0B2USY1"/>
<evidence type="ECO:0000313" key="4">
    <source>
        <dbReference type="EMBL" id="KHN72020.1"/>
    </source>
</evidence>
<keyword evidence="5" id="KW-1185">Reference proteome</keyword>
<name>A0A0B2USY1_TOXCA</name>
<dbReference type="InterPro" id="IPR051165">
    <property type="entry name" value="Multifunctional_ANK_Repeat"/>
</dbReference>
<feature type="repeat" description="ANK" evidence="3">
    <location>
        <begin position="287"/>
        <end position="305"/>
    </location>
</feature>
<feature type="repeat" description="ANK" evidence="3">
    <location>
        <begin position="254"/>
        <end position="286"/>
    </location>
</feature>
<dbReference type="Pfam" id="PF12796">
    <property type="entry name" value="Ank_2"/>
    <property type="match status" value="2"/>
</dbReference>
<evidence type="ECO:0000256" key="3">
    <source>
        <dbReference type="PROSITE-ProRule" id="PRU00023"/>
    </source>
</evidence>
<accession>A0A0B2USY1</accession>
<feature type="repeat" description="ANK" evidence="3">
    <location>
        <begin position="46"/>
        <end position="78"/>
    </location>
</feature>
<dbReference type="PRINTS" id="PR01415">
    <property type="entry name" value="ANKYRIN"/>
</dbReference>
<dbReference type="SMART" id="SM00248">
    <property type="entry name" value="ANK"/>
    <property type="match status" value="4"/>
</dbReference>
<dbReference type="EMBL" id="JPKZ01004119">
    <property type="protein sequence ID" value="KHN72020.1"/>
    <property type="molecule type" value="Genomic_DNA"/>
</dbReference>
<dbReference type="OrthoDB" id="20872at2759"/>
<dbReference type="PANTHER" id="PTHR24123:SF143">
    <property type="entry name" value="INVERSIN"/>
    <property type="match status" value="1"/>
</dbReference>
<evidence type="ECO:0000256" key="1">
    <source>
        <dbReference type="ARBA" id="ARBA00022737"/>
    </source>
</evidence>
<dbReference type="Pfam" id="PF00023">
    <property type="entry name" value="Ank"/>
    <property type="match status" value="1"/>
</dbReference>